<evidence type="ECO:0000313" key="2">
    <source>
        <dbReference type="EMBL" id="OAY75206.1"/>
    </source>
</evidence>
<name>A0A199VEA5_ANACO</name>
<proteinExistence type="predicted"/>
<evidence type="ECO:0000313" key="3">
    <source>
        <dbReference type="Proteomes" id="UP000092600"/>
    </source>
</evidence>
<dbReference type="Proteomes" id="UP000092600">
    <property type="component" value="Unassembled WGS sequence"/>
</dbReference>
<feature type="compositionally biased region" description="Basic and acidic residues" evidence="1">
    <location>
        <begin position="418"/>
        <end position="450"/>
    </location>
</feature>
<reference evidence="2 3" key="1">
    <citation type="journal article" date="2016" name="DNA Res.">
        <title>The draft genome of MD-2 pineapple using hybrid error correction of long reads.</title>
        <authorList>
            <person name="Redwan R.M."/>
            <person name="Saidin A."/>
            <person name="Kumar S.V."/>
        </authorList>
    </citation>
    <scope>NUCLEOTIDE SEQUENCE [LARGE SCALE GENOMIC DNA]</scope>
    <source>
        <strain evidence="3">cv. MD2</strain>
        <tissue evidence="2">Leaf</tissue>
    </source>
</reference>
<evidence type="ECO:0000256" key="1">
    <source>
        <dbReference type="SAM" id="MobiDB-lite"/>
    </source>
</evidence>
<sequence length="463" mass="49241">MELPCNPTMQHVRDEIKCNLRHRKEFESYKDLDLLENWIKWSILLFAVERVKSTSADPKLVEMLALLSGSGLAAPNQESSSCSKLSVNDVSMPSFVTPRRKRMWDGVGPRPLLAFMSITSPKRPPSQLILLSQLLPHSNTSLSPSSASSSASSYLPTFRYTCASTKCGSPTNGSPSTASPPSPNPLLYVLRRRTLPPNSGAVVEHGRNHQFDLLISFGLCVSAVTAPPFADINLFFPSYKIVKRGHPRYRVHPKPGLPAPGPQRGRVVAGEFEPAVLVAEQLVLVVDVLVAEVGDGHQQKSGHHSPGDRHGLPRLDVVGELGVGIVEEEVVVDERVARDDAEEVDEALGCGADERGDAGAAGAGVEDGEVDVGVGVGGVVEAAAGDGVGGAPEREDAVHADEVGEEGAVLVVALPGPRRPEHGHQRGERRVHELELAPQEGARRGEDRGEVPLTGGWGGGGGD</sequence>
<protein>
    <submittedName>
        <fullName evidence="2">Uncharacterized protein</fullName>
    </submittedName>
</protein>
<comment type="caution">
    <text evidence="2">The sequence shown here is derived from an EMBL/GenBank/DDBJ whole genome shotgun (WGS) entry which is preliminary data.</text>
</comment>
<feature type="region of interest" description="Disordered" evidence="1">
    <location>
        <begin position="415"/>
        <end position="463"/>
    </location>
</feature>
<gene>
    <name evidence="2" type="ORF">ACMD2_06425</name>
</gene>
<accession>A0A199VEA5</accession>
<dbReference type="AlphaFoldDB" id="A0A199VEA5"/>
<organism evidence="2 3">
    <name type="scientific">Ananas comosus</name>
    <name type="common">Pineapple</name>
    <name type="synonym">Ananas ananas</name>
    <dbReference type="NCBI Taxonomy" id="4615"/>
    <lineage>
        <taxon>Eukaryota</taxon>
        <taxon>Viridiplantae</taxon>
        <taxon>Streptophyta</taxon>
        <taxon>Embryophyta</taxon>
        <taxon>Tracheophyta</taxon>
        <taxon>Spermatophyta</taxon>
        <taxon>Magnoliopsida</taxon>
        <taxon>Liliopsida</taxon>
        <taxon>Poales</taxon>
        <taxon>Bromeliaceae</taxon>
        <taxon>Bromelioideae</taxon>
        <taxon>Ananas</taxon>
    </lineage>
</organism>
<dbReference type="EMBL" id="LSRQ01002176">
    <property type="protein sequence ID" value="OAY75206.1"/>
    <property type="molecule type" value="Genomic_DNA"/>
</dbReference>